<dbReference type="RefSeq" id="WP_312874041.1">
    <property type="nucleotide sequence ID" value="NZ_JACHMG010000001.1"/>
</dbReference>
<name>A0A840J704_9PSEU</name>
<dbReference type="PANTHER" id="PTHR37017">
    <property type="entry name" value="AB HYDROLASE-1 DOMAIN-CONTAINING PROTEIN-RELATED"/>
    <property type="match status" value="1"/>
</dbReference>
<keyword evidence="1" id="KW-0732">Signal</keyword>
<gene>
    <name evidence="3" type="ORF">BJY18_006679</name>
</gene>
<dbReference type="SUPFAM" id="SSF53474">
    <property type="entry name" value="alpha/beta-Hydrolases"/>
    <property type="match status" value="1"/>
</dbReference>
<evidence type="ECO:0000313" key="4">
    <source>
        <dbReference type="Proteomes" id="UP000581769"/>
    </source>
</evidence>
<evidence type="ECO:0000313" key="3">
    <source>
        <dbReference type="EMBL" id="MBB4689194.1"/>
    </source>
</evidence>
<protein>
    <submittedName>
        <fullName evidence="3">Pimeloyl-ACP methyl ester carboxylesterase</fullName>
    </submittedName>
</protein>
<feature type="signal peptide" evidence="1">
    <location>
        <begin position="1"/>
        <end position="26"/>
    </location>
</feature>
<dbReference type="Gene3D" id="3.40.50.1820">
    <property type="entry name" value="alpha/beta hydrolase"/>
    <property type="match status" value="1"/>
</dbReference>
<dbReference type="Proteomes" id="UP000581769">
    <property type="component" value="Unassembled WGS sequence"/>
</dbReference>
<proteinExistence type="predicted"/>
<organism evidence="3 4">
    <name type="scientific">Amycolatopsis jiangsuensis</name>
    <dbReference type="NCBI Taxonomy" id="1181879"/>
    <lineage>
        <taxon>Bacteria</taxon>
        <taxon>Bacillati</taxon>
        <taxon>Actinomycetota</taxon>
        <taxon>Actinomycetes</taxon>
        <taxon>Pseudonocardiales</taxon>
        <taxon>Pseudonocardiaceae</taxon>
        <taxon>Amycolatopsis</taxon>
    </lineage>
</organism>
<dbReference type="InterPro" id="IPR029058">
    <property type="entry name" value="AB_hydrolase_fold"/>
</dbReference>
<dbReference type="Pfam" id="PF12697">
    <property type="entry name" value="Abhydrolase_6"/>
    <property type="match status" value="1"/>
</dbReference>
<feature type="domain" description="AB hydrolase-1" evidence="2">
    <location>
        <begin position="59"/>
        <end position="281"/>
    </location>
</feature>
<keyword evidence="4" id="KW-1185">Reference proteome</keyword>
<dbReference type="PANTHER" id="PTHR37017:SF11">
    <property type="entry name" value="ESTERASE_LIPASE_THIOESTERASE DOMAIN-CONTAINING PROTEIN"/>
    <property type="match status" value="1"/>
</dbReference>
<dbReference type="InterPro" id="IPR052897">
    <property type="entry name" value="Sec-Metab_Biosynth_Hydrolase"/>
</dbReference>
<evidence type="ECO:0000259" key="2">
    <source>
        <dbReference type="Pfam" id="PF12697"/>
    </source>
</evidence>
<evidence type="ECO:0000256" key="1">
    <source>
        <dbReference type="SAM" id="SignalP"/>
    </source>
</evidence>
<comment type="caution">
    <text evidence="3">The sequence shown here is derived from an EMBL/GenBank/DDBJ whole genome shotgun (WGS) entry which is preliminary data.</text>
</comment>
<dbReference type="EMBL" id="JACHMG010000001">
    <property type="protein sequence ID" value="MBB4689194.1"/>
    <property type="molecule type" value="Genomic_DNA"/>
</dbReference>
<dbReference type="InterPro" id="IPR000073">
    <property type="entry name" value="AB_hydrolase_1"/>
</dbReference>
<dbReference type="GO" id="GO:0003824">
    <property type="term" value="F:catalytic activity"/>
    <property type="evidence" value="ECO:0007669"/>
    <property type="project" value="UniProtKB-ARBA"/>
</dbReference>
<accession>A0A840J704</accession>
<feature type="chain" id="PRO_5039145595" evidence="1">
    <location>
        <begin position="27"/>
        <end position="291"/>
    </location>
</feature>
<sequence length="291" mass="29771">MIRRIRLRTALLSAGAAVLATVGVSAAVPSAATQAVATTTVSTVAGAASAKPAEPKPTVVLVHGAWADSSGWAGVITRLTKAGYPVVAAGNPLRGLAIDTAAVKDVLRGIEGPIVLVGHSYGGAVITNAAAGDRDVKALVYVAALAPDAGESLADLSAQPIAHPIPPAPVREVPTVAVDGTKGVDRYLACDAFRATFAADVDPVTAATMALTQRPLAASASAEKTEATAWRTIPSWYLVSTQDRVIAPDEERYLAARAKAHTEEVHASHAVMVSRPGVVAHLIIEADHGTR</sequence>
<reference evidence="3 4" key="1">
    <citation type="submission" date="2020-08" db="EMBL/GenBank/DDBJ databases">
        <title>Sequencing the genomes of 1000 actinobacteria strains.</title>
        <authorList>
            <person name="Klenk H.-P."/>
        </authorList>
    </citation>
    <scope>NUCLEOTIDE SEQUENCE [LARGE SCALE GENOMIC DNA]</scope>
    <source>
        <strain evidence="3 4">DSM 45859</strain>
    </source>
</reference>
<dbReference type="AlphaFoldDB" id="A0A840J704"/>